<dbReference type="EMBL" id="JASCZI010000001">
    <property type="protein sequence ID" value="MED6105932.1"/>
    <property type="molecule type" value="Genomic_DNA"/>
</dbReference>
<accession>A0ABU6Q1Z6</accession>
<proteinExistence type="predicted"/>
<dbReference type="Proteomes" id="UP001341840">
    <property type="component" value="Unassembled WGS sequence"/>
</dbReference>
<keyword evidence="3" id="KW-1185">Reference proteome</keyword>
<feature type="compositionally biased region" description="Pro residues" evidence="1">
    <location>
        <begin position="110"/>
        <end position="126"/>
    </location>
</feature>
<feature type="compositionally biased region" description="Basic and acidic residues" evidence="1">
    <location>
        <begin position="98"/>
        <end position="108"/>
    </location>
</feature>
<sequence>MQQETAALGKRKQPDRAAKAKRPNQGNGLGAANAGAGKPLQPRPQPHPQLEPDRAAKKARKPTLDDRVERATDQHGETPHTHPQPQPQPQRTPTESNNSEHPDIDEPHQLPQPPPQLPQPQQQPPHPQHEEIIDISSSSEDGKLLHHPK</sequence>
<evidence type="ECO:0000313" key="3">
    <source>
        <dbReference type="Proteomes" id="UP001341840"/>
    </source>
</evidence>
<name>A0ABU6Q1Z6_9FABA</name>
<feature type="compositionally biased region" description="Basic and acidic residues" evidence="1">
    <location>
        <begin position="140"/>
        <end position="149"/>
    </location>
</feature>
<gene>
    <name evidence="2" type="ORF">PIB30_000056</name>
</gene>
<evidence type="ECO:0000313" key="2">
    <source>
        <dbReference type="EMBL" id="MED6105932.1"/>
    </source>
</evidence>
<feature type="region of interest" description="Disordered" evidence="1">
    <location>
        <begin position="1"/>
        <end position="149"/>
    </location>
</feature>
<feature type="compositionally biased region" description="Basic and acidic residues" evidence="1">
    <location>
        <begin position="50"/>
        <end position="80"/>
    </location>
</feature>
<comment type="caution">
    <text evidence="2">The sequence shown here is derived from an EMBL/GenBank/DDBJ whole genome shotgun (WGS) entry which is preliminary data.</text>
</comment>
<feature type="compositionally biased region" description="Low complexity" evidence="1">
    <location>
        <begin position="30"/>
        <end position="40"/>
    </location>
</feature>
<reference evidence="2 3" key="1">
    <citation type="journal article" date="2023" name="Plants (Basel)">
        <title>Bridging the Gap: Combining Genomics and Transcriptomics Approaches to Understand Stylosanthes scabra, an Orphan Legume from the Brazilian Caatinga.</title>
        <authorList>
            <person name="Ferreira-Neto J.R.C."/>
            <person name="da Silva M.D."/>
            <person name="Binneck E."/>
            <person name="de Melo N.F."/>
            <person name="da Silva R.H."/>
            <person name="de Melo A.L.T.M."/>
            <person name="Pandolfi V."/>
            <person name="Bustamante F.O."/>
            <person name="Brasileiro-Vidal A.C."/>
            <person name="Benko-Iseppon A.M."/>
        </authorList>
    </citation>
    <scope>NUCLEOTIDE SEQUENCE [LARGE SCALE GENOMIC DNA]</scope>
    <source>
        <tissue evidence="2">Leaves</tissue>
    </source>
</reference>
<protein>
    <submittedName>
        <fullName evidence="2">Uncharacterized protein</fullName>
    </submittedName>
</protein>
<organism evidence="2 3">
    <name type="scientific">Stylosanthes scabra</name>
    <dbReference type="NCBI Taxonomy" id="79078"/>
    <lineage>
        <taxon>Eukaryota</taxon>
        <taxon>Viridiplantae</taxon>
        <taxon>Streptophyta</taxon>
        <taxon>Embryophyta</taxon>
        <taxon>Tracheophyta</taxon>
        <taxon>Spermatophyta</taxon>
        <taxon>Magnoliopsida</taxon>
        <taxon>eudicotyledons</taxon>
        <taxon>Gunneridae</taxon>
        <taxon>Pentapetalae</taxon>
        <taxon>rosids</taxon>
        <taxon>fabids</taxon>
        <taxon>Fabales</taxon>
        <taxon>Fabaceae</taxon>
        <taxon>Papilionoideae</taxon>
        <taxon>50 kb inversion clade</taxon>
        <taxon>dalbergioids sensu lato</taxon>
        <taxon>Dalbergieae</taxon>
        <taxon>Pterocarpus clade</taxon>
        <taxon>Stylosanthes</taxon>
    </lineage>
</organism>
<evidence type="ECO:0000256" key="1">
    <source>
        <dbReference type="SAM" id="MobiDB-lite"/>
    </source>
</evidence>